<organism evidence="10 11">
    <name type="scientific">Peterkaempfera bronchialis</name>
    <dbReference type="NCBI Taxonomy" id="2126346"/>
    <lineage>
        <taxon>Bacteria</taxon>
        <taxon>Bacillati</taxon>
        <taxon>Actinomycetota</taxon>
        <taxon>Actinomycetes</taxon>
        <taxon>Kitasatosporales</taxon>
        <taxon>Streptomycetaceae</taxon>
        <taxon>Peterkaempfera</taxon>
    </lineage>
</organism>
<feature type="transmembrane region" description="Helical" evidence="7">
    <location>
        <begin position="723"/>
        <end position="748"/>
    </location>
</feature>
<evidence type="ECO:0000313" key="10">
    <source>
        <dbReference type="EMBL" id="AXI79196.1"/>
    </source>
</evidence>
<keyword evidence="11" id="KW-1185">Reference proteome</keyword>
<evidence type="ECO:0000256" key="3">
    <source>
        <dbReference type="ARBA" id="ARBA00022692"/>
    </source>
</evidence>
<feature type="transmembrane region" description="Helical" evidence="7">
    <location>
        <begin position="499"/>
        <end position="518"/>
    </location>
</feature>
<evidence type="ECO:0000256" key="6">
    <source>
        <dbReference type="ARBA" id="ARBA00038076"/>
    </source>
</evidence>
<dbReference type="InterPro" id="IPR050250">
    <property type="entry name" value="Macrolide_Exporter_MacB"/>
</dbReference>
<evidence type="ECO:0000259" key="9">
    <source>
        <dbReference type="Pfam" id="PF12704"/>
    </source>
</evidence>
<protein>
    <submittedName>
        <fullName evidence="10">ABC transporter permease</fullName>
    </submittedName>
</protein>
<feature type="transmembrane region" description="Helical" evidence="7">
    <location>
        <begin position="274"/>
        <end position="298"/>
    </location>
</feature>
<evidence type="ECO:0000259" key="8">
    <source>
        <dbReference type="Pfam" id="PF02687"/>
    </source>
</evidence>
<keyword evidence="4 7" id="KW-1133">Transmembrane helix</keyword>
<evidence type="ECO:0000256" key="4">
    <source>
        <dbReference type="ARBA" id="ARBA00022989"/>
    </source>
</evidence>
<feature type="transmembrane region" description="Helical" evidence="7">
    <location>
        <begin position="364"/>
        <end position="387"/>
    </location>
</feature>
<gene>
    <name evidence="10" type="ORF">C7M71_019045</name>
</gene>
<dbReference type="EMBL" id="CP031264">
    <property type="protein sequence ID" value="AXI79196.1"/>
    <property type="molecule type" value="Genomic_DNA"/>
</dbReference>
<dbReference type="PANTHER" id="PTHR30572">
    <property type="entry name" value="MEMBRANE COMPONENT OF TRANSPORTER-RELATED"/>
    <property type="match status" value="1"/>
</dbReference>
<evidence type="ECO:0000256" key="5">
    <source>
        <dbReference type="ARBA" id="ARBA00023136"/>
    </source>
</evidence>
<keyword evidence="2" id="KW-1003">Cell membrane</keyword>
<feature type="transmembrane region" description="Helical" evidence="7">
    <location>
        <begin position="776"/>
        <end position="797"/>
    </location>
</feature>
<keyword evidence="5 7" id="KW-0472">Membrane</keyword>
<comment type="similarity">
    <text evidence="6">Belongs to the ABC-4 integral membrane protein family.</text>
</comment>
<dbReference type="GO" id="GO:0005886">
    <property type="term" value="C:plasma membrane"/>
    <property type="evidence" value="ECO:0007669"/>
    <property type="project" value="UniProtKB-SubCell"/>
</dbReference>
<keyword evidence="3 7" id="KW-0812">Transmembrane</keyword>
<accession>A0A345SZP1</accession>
<proteinExistence type="inferred from homology"/>
<dbReference type="Pfam" id="PF12704">
    <property type="entry name" value="MacB_PCD"/>
    <property type="match status" value="2"/>
</dbReference>
<dbReference type="Pfam" id="PF02687">
    <property type="entry name" value="FtsX"/>
    <property type="match status" value="2"/>
</dbReference>
<evidence type="ECO:0000313" key="11">
    <source>
        <dbReference type="Proteomes" id="UP000249340"/>
    </source>
</evidence>
<dbReference type="OrthoDB" id="9780560at2"/>
<reference evidence="11" key="1">
    <citation type="submission" date="2018-07" db="EMBL/GenBank/DDBJ databases">
        <title>Streptacidiphilus bronchialis DSM 106435 chromosome.</title>
        <authorList>
            <person name="Batra D."/>
            <person name="Gulvik C.A."/>
        </authorList>
    </citation>
    <scope>NUCLEOTIDE SEQUENCE [LARGE SCALE GENOMIC DNA]</scope>
    <source>
        <strain evidence="11">DSM 106435</strain>
    </source>
</reference>
<feature type="transmembrane region" description="Helical" evidence="7">
    <location>
        <begin position="817"/>
        <end position="836"/>
    </location>
</feature>
<sequence>MLRTALRNVLAHKTRLLMTALAVLLGIAFVAGTLVFTDTLGQALRNSASKSFSDVSVAITDRSASAYADSAEKNRSGATLTADTLKRITATEGVARARGVVDGFAGVADRKGDLIGDGWSTTGTNFVPGDGGRDSRYPMAEGHGPSGPGEIALDTRTAEKGGLQVGDTVRVAVNGPVMRLRLTGVFHTDDPRVSSGGSLVLFDTATAQRLYLSPGRFGEIDVAAAPGTSQAALLTRVEKLLPKSHTIRAETGQQLADDQAEQIARSTDSLSTALLAFAGIALFVGVFIIANTFTMLVAQRTRELALLRAVGASRRQVTRSVLAEAFAVGAAASLAGLAAGIGIAAAMRAVMGALDAPLPDGPLVVTPATVLVSLAVGTLVTLLAAWLPARRASRIPPVAAMSSAELPATQKSLLVRNSIGAAMTALGVAAIVYGASTGGSDGRMPIAAGAFLTLIGVFVLTPLLSRPVIALATPLLSGAFGVSGRLARQNAVRNPRRTAATASALTIGITLISALSVIGSSVNHAVDKAVTGDLKADYLVSMANYSDLSPEVAREIAKVPDVSAVGAMTSAQLDLGGRTRPLSGVDAAAFDRLVALRLRSGSTAALAQGQLLVRADVAAERGWHTGSTVQARYPDGSTARLTVGGVYEKNGMVSSLVLDNRVLDRHRKESGVSQVLLKGAHGESDSLQRAVKAATGDNPLIKVQNQDEIRAGFSQVISFLLNLLYGLLAMAVLIAVLGVVNTLAMSVFERRREIGMLRAIGLDRAGVKRMVRLESLVISLFGAVLGIGLGIFLAWAVNGTLKENLSGLTTVVPLTQVAYLLAGAAVIGLLAAVWPARRASRINVLEAIKGD</sequence>
<dbReference type="RefSeq" id="WP_111490521.1">
    <property type="nucleotide sequence ID" value="NZ_CP031264.1"/>
</dbReference>
<name>A0A345SZP1_9ACTN</name>
<dbReference type="KEGG" id="stri:C7M71_019045"/>
<feature type="domain" description="MacB-like periplasmic core" evidence="9">
    <location>
        <begin position="17"/>
        <end position="239"/>
    </location>
</feature>
<dbReference type="PANTHER" id="PTHR30572:SF4">
    <property type="entry name" value="ABC TRANSPORTER PERMEASE YTRF"/>
    <property type="match status" value="1"/>
</dbReference>
<evidence type="ECO:0000256" key="7">
    <source>
        <dbReference type="SAM" id="Phobius"/>
    </source>
</evidence>
<dbReference type="AlphaFoldDB" id="A0A345SZP1"/>
<comment type="subcellular location">
    <subcellularLocation>
        <location evidence="1">Cell membrane</location>
        <topology evidence="1">Multi-pass membrane protein</topology>
    </subcellularLocation>
</comment>
<dbReference type="InterPro" id="IPR025857">
    <property type="entry name" value="MacB_PCD"/>
</dbReference>
<feature type="domain" description="ABC3 transporter permease C-terminal" evidence="8">
    <location>
        <begin position="276"/>
        <end position="397"/>
    </location>
</feature>
<dbReference type="InterPro" id="IPR003838">
    <property type="entry name" value="ABC3_permease_C"/>
</dbReference>
<evidence type="ECO:0000256" key="1">
    <source>
        <dbReference type="ARBA" id="ARBA00004651"/>
    </source>
</evidence>
<feature type="transmembrane region" description="Helical" evidence="7">
    <location>
        <begin position="446"/>
        <end position="463"/>
    </location>
</feature>
<feature type="domain" description="ABC3 transporter permease C-terminal" evidence="8">
    <location>
        <begin position="727"/>
        <end position="843"/>
    </location>
</feature>
<dbReference type="Proteomes" id="UP000249340">
    <property type="component" value="Chromosome"/>
</dbReference>
<dbReference type="GO" id="GO:0022857">
    <property type="term" value="F:transmembrane transporter activity"/>
    <property type="evidence" value="ECO:0007669"/>
    <property type="project" value="TreeGrafter"/>
</dbReference>
<evidence type="ECO:0000256" key="2">
    <source>
        <dbReference type="ARBA" id="ARBA00022475"/>
    </source>
</evidence>
<feature type="domain" description="MacB-like periplasmic core" evidence="9">
    <location>
        <begin position="498"/>
        <end position="691"/>
    </location>
</feature>
<feature type="transmembrane region" description="Helical" evidence="7">
    <location>
        <begin position="321"/>
        <end position="344"/>
    </location>
</feature>